<evidence type="ECO:0000313" key="1">
    <source>
        <dbReference type="EMBL" id="JAH58173.1"/>
    </source>
</evidence>
<accession>A0A0E9TZK7</accession>
<protein>
    <submittedName>
        <fullName evidence="1">Uncharacterized protein</fullName>
    </submittedName>
</protein>
<reference evidence="1" key="2">
    <citation type="journal article" date="2015" name="Fish Shellfish Immunol.">
        <title>Early steps in the European eel (Anguilla anguilla)-Vibrio vulnificus interaction in the gills: Role of the RtxA13 toxin.</title>
        <authorList>
            <person name="Callol A."/>
            <person name="Pajuelo D."/>
            <person name="Ebbesson L."/>
            <person name="Teles M."/>
            <person name="MacKenzie S."/>
            <person name="Amaro C."/>
        </authorList>
    </citation>
    <scope>NUCLEOTIDE SEQUENCE</scope>
</reference>
<dbReference type="EMBL" id="GBXM01050404">
    <property type="protein sequence ID" value="JAH58173.1"/>
    <property type="molecule type" value="Transcribed_RNA"/>
</dbReference>
<sequence length="18" mass="2259">MCLAEEPMVRSYHLWDYD</sequence>
<proteinExistence type="predicted"/>
<reference evidence="1" key="1">
    <citation type="submission" date="2014-11" db="EMBL/GenBank/DDBJ databases">
        <authorList>
            <person name="Amaro Gonzalez C."/>
        </authorList>
    </citation>
    <scope>NUCLEOTIDE SEQUENCE</scope>
</reference>
<dbReference type="EMBL" id="GBXM01060087">
    <property type="protein sequence ID" value="JAH48490.1"/>
    <property type="molecule type" value="Transcribed_RNA"/>
</dbReference>
<dbReference type="AlphaFoldDB" id="A0A0E9TZK7"/>
<organism evidence="1">
    <name type="scientific">Anguilla anguilla</name>
    <name type="common">European freshwater eel</name>
    <name type="synonym">Muraena anguilla</name>
    <dbReference type="NCBI Taxonomy" id="7936"/>
    <lineage>
        <taxon>Eukaryota</taxon>
        <taxon>Metazoa</taxon>
        <taxon>Chordata</taxon>
        <taxon>Craniata</taxon>
        <taxon>Vertebrata</taxon>
        <taxon>Euteleostomi</taxon>
        <taxon>Actinopterygii</taxon>
        <taxon>Neopterygii</taxon>
        <taxon>Teleostei</taxon>
        <taxon>Anguilliformes</taxon>
        <taxon>Anguillidae</taxon>
        <taxon>Anguilla</taxon>
    </lineage>
</organism>
<name>A0A0E9TZK7_ANGAN</name>